<evidence type="ECO:0008006" key="7">
    <source>
        <dbReference type="Google" id="ProtNLM"/>
    </source>
</evidence>
<feature type="region of interest" description="Disordered" evidence="1">
    <location>
        <begin position="44"/>
        <end position="125"/>
    </location>
</feature>
<feature type="compositionally biased region" description="Low complexity" evidence="1">
    <location>
        <begin position="44"/>
        <end position="71"/>
    </location>
</feature>
<feature type="compositionally biased region" description="Low complexity" evidence="1">
    <location>
        <begin position="208"/>
        <end position="223"/>
    </location>
</feature>
<proteinExistence type="predicted"/>
<feature type="region of interest" description="Disordered" evidence="1">
    <location>
        <begin position="203"/>
        <end position="235"/>
    </location>
</feature>
<keyword evidence="6" id="KW-1185">Reference proteome</keyword>
<reference evidence="5 6" key="1">
    <citation type="submission" date="2021-03" db="EMBL/GenBank/DDBJ databases">
        <title>Sequencing the genomes of 1000 actinobacteria strains.</title>
        <authorList>
            <person name="Klenk H.-P."/>
        </authorList>
    </citation>
    <scope>NUCLEOTIDE SEQUENCE [LARGE SCALE GENOMIC DNA]</scope>
    <source>
        <strain evidence="5 6">DSM 12936</strain>
    </source>
</reference>
<keyword evidence="2" id="KW-0732">Signal</keyword>
<name>A0ABS4Z7L0_9ACTN</name>
<feature type="signal peptide" evidence="2">
    <location>
        <begin position="1"/>
        <end position="37"/>
    </location>
</feature>
<evidence type="ECO:0000313" key="6">
    <source>
        <dbReference type="Proteomes" id="UP000758168"/>
    </source>
</evidence>
<protein>
    <recommendedName>
        <fullName evidence="7">SH3 domain-containing protein</fullName>
    </recommendedName>
</protein>
<dbReference type="InterPro" id="IPR003646">
    <property type="entry name" value="SH3-like_bac-type"/>
</dbReference>
<comment type="caution">
    <text evidence="5">The sequence shown here is derived from an EMBL/GenBank/DDBJ whole genome shotgun (WGS) entry which is preliminary data.</text>
</comment>
<dbReference type="Gene3D" id="2.30.30.40">
    <property type="entry name" value="SH3 Domains"/>
    <property type="match status" value="1"/>
</dbReference>
<evidence type="ECO:0000259" key="4">
    <source>
        <dbReference type="Pfam" id="PF26571"/>
    </source>
</evidence>
<dbReference type="RefSeq" id="WP_307804012.1">
    <property type="nucleotide sequence ID" value="NZ_BAAAMH010000004.1"/>
</dbReference>
<evidence type="ECO:0000256" key="2">
    <source>
        <dbReference type="SAM" id="SignalP"/>
    </source>
</evidence>
<dbReference type="InterPro" id="IPR058593">
    <property type="entry name" value="ARB_07466-like_C"/>
</dbReference>
<feature type="compositionally biased region" description="Basic and acidic residues" evidence="1">
    <location>
        <begin position="96"/>
        <end position="124"/>
    </location>
</feature>
<evidence type="ECO:0000313" key="5">
    <source>
        <dbReference type="EMBL" id="MBP2417046.1"/>
    </source>
</evidence>
<accession>A0ABS4Z7L0</accession>
<dbReference type="Pfam" id="PF08239">
    <property type="entry name" value="SH3_3"/>
    <property type="match status" value="1"/>
</dbReference>
<evidence type="ECO:0000259" key="3">
    <source>
        <dbReference type="Pfam" id="PF08239"/>
    </source>
</evidence>
<evidence type="ECO:0000256" key="1">
    <source>
        <dbReference type="SAM" id="MobiDB-lite"/>
    </source>
</evidence>
<organism evidence="5 6">
    <name type="scientific">Microlunatus capsulatus</name>
    <dbReference type="NCBI Taxonomy" id="99117"/>
    <lineage>
        <taxon>Bacteria</taxon>
        <taxon>Bacillati</taxon>
        <taxon>Actinomycetota</taxon>
        <taxon>Actinomycetes</taxon>
        <taxon>Propionibacteriales</taxon>
        <taxon>Propionibacteriaceae</taxon>
        <taxon>Microlunatus</taxon>
    </lineage>
</organism>
<dbReference type="Pfam" id="PF26571">
    <property type="entry name" value="VldE"/>
    <property type="match status" value="1"/>
</dbReference>
<dbReference type="Proteomes" id="UP000758168">
    <property type="component" value="Unassembled WGS sequence"/>
</dbReference>
<sequence>MERPRPRRALQAPWRQRVARLAVPGLLAGLATTGVVAAATGATTAPLSGPTAASSASAPSAAPSTTAPALTREQGTSRSGVDRPALSAAAAADQAAAEKKAADQEKAAAEKKKAADKKAQKKAEGVGTLPEVDLPSLAVVDTEYTRVDLNVREQADADSDLITVLKSGAKVSVTGTVRGAWQYVAYRGDGGWVKKQYLVESKPKPPAAKKSSSPSSTKSSGSAGVSGGTCAGGSSVESGLTPDAVKVHRAICARFPAVTSYGGVRADSLPEHPSGRALDAMVSSNGLGQEIAGWVRANAQQLGVSEVIFAQRIWTVQRSGEGWRSMSDRGSPSANHYDHVHVTVYGNAAG</sequence>
<feature type="domain" description="ARB-07466-like C-terminal" evidence="4">
    <location>
        <begin position="237"/>
        <end position="337"/>
    </location>
</feature>
<dbReference type="EMBL" id="JAGIOB010000001">
    <property type="protein sequence ID" value="MBP2417046.1"/>
    <property type="molecule type" value="Genomic_DNA"/>
</dbReference>
<feature type="domain" description="SH3b" evidence="3">
    <location>
        <begin position="149"/>
        <end position="198"/>
    </location>
</feature>
<feature type="chain" id="PRO_5047526850" description="SH3 domain-containing protein" evidence="2">
    <location>
        <begin position="38"/>
        <end position="350"/>
    </location>
</feature>
<gene>
    <name evidence="5" type="ORF">JOF54_001968</name>
</gene>